<accession>A0A975U1V6</accession>
<dbReference type="RefSeq" id="WP_218284753.1">
    <property type="nucleotide sequence ID" value="NZ_CP076448.1"/>
</dbReference>
<organism evidence="1 2">
    <name type="scientific">Elioraea tepida</name>
    <dbReference type="NCBI Taxonomy" id="2843330"/>
    <lineage>
        <taxon>Bacteria</taxon>
        <taxon>Pseudomonadati</taxon>
        <taxon>Pseudomonadota</taxon>
        <taxon>Alphaproteobacteria</taxon>
        <taxon>Acetobacterales</taxon>
        <taxon>Elioraeaceae</taxon>
        <taxon>Elioraea</taxon>
    </lineage>
</organism>
<sequence length="149" mass="15774">MLAQAEHAAATPPPIGRLGPFTVLADGTISPAEPELAPRFGYRWRGRRIAARLLPGARIGFSVGLARVPFTAEDAAARRRLLESLPALRSALAEGWRLSLSPDHGIHLEAEAELGGAPTATRLVTAATLFVLALDPVLDLLEEEGARTA</sequence>
<evidence type="ECO:0000313" key="1">
    <source>
        <dbReference type="EMBL" id="QXM23838.1"/>
    </source>
</evidence>
<gene>
    <name evidence="1" type="ORF">KO353_11060</name>
</gene>
<reference evidence="1" key="1">
    <citation type="submission" date="2021-06" db="EMBL/GenBank/DDBJ databases">
        <title>Elioraea tepida, sp. nov., a moderately thermophilic aerobic anoxygenic phototrophic bacterium isolated from an alkaline siliceous hot spring mat community in Yellowstone National Park, WY, USA.</title>
        <authorList>
            <person name="Saini M.K."/>
            <person name="Yoshida S."/>
            <person name="Sebastian A."/>
            <person name="Hirose S."/>
            <person name="Hara E."/>
            <person name="Tamaki H."/>
            <person name="Soulier N.T."/>
            <person name="Albert I."/>
            <person name="Hanada S."/>
            <person name="Bryant D.A."/>
            <person name="Tank M."/>
        </authorList>
    </citation>
    <scope>NUCLEOTIDE SEQUENCE</scope>
    <source>
        <strain evidence="1">MS-P2</strain>
    </source>
</reference>
<keyword evidence="2" id="KW-1185">Reference proteome</keyword>
<proteinExistence type="predicted"/>
<name>A0A975U1V6_9PROT</name>
<dbReference type="Proteomes" id="UP000694001">
    <property type="component" value="Chromosome"/>
</dbReference>
<dbReference type="AlphaFoldDB" id="A0A975U1V6"/>
<evidence type="ECO:0000313" key="2">
    <source>
        <dbReference type="Proteomes" id="UP000694001"/>
    </source>
</evidence>
<protein>
    <submittedName>
        <fullName evidence="1">Uncharacterized protein</fullName>
    </submittedName>
</protein>
<dbReference type="KEGG" id="elio:KO353_11060"/>
<dbReference type="EMBL" id="CP076448">
    <property type="protein sequence ID" value="QXM23838.1"/>
    <property type="molecule type" value="Genomic_DNA"/>
</dbReference>